<comment type="caution">
    <text evidence="1">The sequence shown here is derived from an EMBL/GenBank/DDBJ whole genome shotgun (WGS) entry which is preliminary data.</text>
</comment>
<sequence length="171" mass="18926">MERTRERMRRLKEKRKAEEEAKRKAEEERKKQEAAARAAVTRQKEEEAAEKRQKIAVAAATTGEDPDDGDDDDDDEEDPAPCERCRTKKIPCLKQAGKRNTVICSVFLLGPTNDSEARRGVKPNWGADRRTGKPDSAVTRQQPAALGGPGKGQYLPSPHQLEAGLVDDGCC</sequence>
<evidence type="ECO:0000313" key="1">
    <source>
        <dbReference type="EMBL" id="KAJ3806155.1"/>
    </source>
</evidence>
<accession>A0ACC1TN47</accession>
<keyword evidence="2" id="KW-1185">Reference proteome</keyword>
<dbReference type="EMBL" id="MU795468">
    <property type="protein sequence ID" value="KAJ3806155.1"/>
    <property type="molecule type" value="Genomic_DNA"/>
</dbReference>
<proteinExistence type="predicted"/>
<evidence type="ECO:0000313" key="2">
    <source>
        <dbReference type="Proteomes" id="UP001163835"/>
    </source>
</evidence>
<organism evidence="1 2">
    <name type="scientific">Lentinula aff. lateritia</name>
    <dbReference type="NCBI Taxonomy" id="2804960"/>
    <lineage>
        <taxon>Eukaryota</taxon>
        <taxon>Fungi</taxon>
        <taxon>Dikarya</taxon>
        <taxon>Basidiomycota</taxon>
        <taxon>Agaricomycotina</taxon>
        <taxon>Agaricomycetes</taxon>
        <taxon>Agaricomycetidae</taxon>
        <taxon>Agaricales</taxon>
        <taxon>Marasmiineae</taxon>
        <taxon>Omphalotaceae</taxon>
        <taxon>Lentinula</taxon>
    </lineage>
</organism>
<gene>
    <name evidence="1" type="ORF">F5876DRAFT_69193</name>
</gene>
<dbReference type="Proteomes" id="UP001163835">
    <property type="component" value="Unassembled WGS sequence"/>
</dbReference>
<name>A0ACC1TN47_9AGAR</name>
<protein>
    <submittedName>
        <fullName evidence="1">Uncharacterized protein</fullName>
    </submittedName>
</protein>
<reference evidence="1" key="1">
    <citation type="submission" date="2022-09" db="EMBL/GenBank/DDBJ databases">
        <title>A Global Phylogenomic Analysis of the Shiitake Genus Lentinula.</title>
        <authorList>
            <consortium name="DOE Joint Genome Institute"/>
            <person name="Sierra-Patev S."/>
            <person name="Min B."/>
            <person name="Naranjo-Ortiz M."/>
            <person name="Looney B."/>
            <person name="Konkel Z."/>
            <person name="Slot J.C."/>
            <person name="Sakamoto Y."/>
            <person name="Steenwyk J.L."/>
            <person name="Rokas A."/>
            <person name="Carro J."/>
            <person name="Camarero S."/>
            <person name="Ferreira P."/>
            <person name="Molpeceres G."/>
            <person name="Ruiz-Duenas F.J."/>
            <person name="Serrano A."/>
            <person name="Henrissat B."/>
            <person name="Drula E."/>
            <person name="Hughes K.W."/>
            <person name="Mata J.L."/>
            <person name="Ishikawa N.K."/>
            <person name="Vargas-Isla R."/>
            <person name="Ushijima S."/>
            <person name="Smith C.A."/>
            <person name="Ahrendt S."/>
            <person name="Andreopoulos W."/>
            <person name="He G."/>
            <person name="Labutti K."/>
            <person name="Lipzen A."/>
            <person name="Ng V."/>
            <person name="Riley R."/>
            <person name="Sandor L."/>
            <person name="Barry K."/>
            <person name="Martinez A.T."/>
            <person name="Xiao Y."/>
            <person name="Gibbons J.G."/>
            <person name="Terashima K."/>
            <person name="Grigoriev I.V."/>
            <person name="Hibbett D.S."/>
        </authorList>
    </citation>
    <scope>NUCLEOTIDE SEQUENCE</scope>
    <source>
        <strain evidence="1">TMI1499</strain>
    </source>
</reference>